<dbReference type="EMBL" id="MCOG01000040">
    <property type="protein sequence ID" value="ORY72305.1"/>
    <property type="molecule type" value="Genomic_DNA"/>
</dbReference>
<evidence type="ECO:0000256" key="11">
    <source>
        <dbReference type="PIRSR" id="PIRSR607992-2"/>
    </source>
</evidence>
<feature type="transmembrane region" description="Helical" evidence="12">
    <location>
        <begin position="96"/>
        <end position="113"/>
    </location>
</feature>
<evidence type="ECO:0000256" key="1">
    <source>
        <dbReference type="ARBA" id="ARBA00004448"/>
    </source>
</evidence>
<evidence type="ECO:0000256" key="9">
    <source>
        <dbReference type="ARBA" id="ARBA00023136"/>
    </source>
</evidence>
<organism evidence="13 14">
    <name type="scientific">Neocallimastix californiae</name>
    <dbReference type="NCBI Taxonomy" id="1754190"/>
    <lineage>
        <taxon>Eukaryota</taxon>
        <taxon>Fungi</taxon>
        <taxon>Fungi incertae sedis</taxon>
        <taxon>Chytridiomycota</taxon>
        <taxon>Chytridiomycota incertae sedis</taxon>
        <taxon>Neocallimastigomycetes</taxon>
        <taxon>Neocallimastigales</taxon>
        <taxon>Neocallimastigaceae</taxon>
        <taxon>Neocallimastix</taxon>
    </lineage>
</organism>
<keyword evidence="7 12" id="KW-1133">Transmembrane helix</keyword>
<dbReference type="OrthoDB" id="18577at2759"/>
<evidence type="ECO:0000256" key="7">
    <source>
        <dbReference type="ARBA" id="ARBA00022989"/>
    </source>
</evidence>
<dbReference type="AlphaFoldDB" id="A0A1Y2EN83"/>
<dbReference type="InterPro" id="IPR034804">
    <property type="entry name" value="SQR/QFR_C/D"/>
</dbReference>
<evidence type="ECO:0000256" key="8">
    <source>
        <dbReference type="ARBA" id="ARBA00023128"/>
    </source>
</evidence>
<dbReference type="Proteomes" id="UP000193920">
    <property type="component" value="Unassembled WGS sequence"/>
</dbReference>
<keyword evidence="3" id="KW-0813">Transport</keyword>
<comment type="caution">
    <text evidence="13">The sequence shown here is derived from an EMBL/GenBank/DDBJ whole genome shotgun (WGS) entry which is preliminary data.</text>
</comment>
<comment type="similarity">
    <text evidence="2 12">Belongs to the CybS family.</text>
</comment>
<dbReference type="Gene3D" id="1.20.1300.10">
    <property type="entry name" value="Fumarate reductase/succinate dehydrogenase, transmembrane subunit"/>
    <property type="match status" value="1"/>
</dbReference>
<comment type="subcellular location">
    <subcellularLocation>
        <location evidence="1 12">Mitochondrion inner membrane</location>
        <topology evidence="1 12">Multi-pass membrane protein</topology>
    </subcellularLocation>
</comment>
<dbReference type="GO" id="GO:0046872">
    <property type="term" value="F:metal ion binding"/>
    <property type="evidence" value="ECO:0007669"/>
    <property type="project" value="UniProtKB-KW"/>
</dbReference>
<evidence type="ECO:0000256" key="12">
    <source>
        <dbReference type="RuleBase" id="RU364031"/>
    </source>
</evidence>
<evidence type="ECO:0000256" key="6">
    <source>
        <dbReference type="ARBA" id="ARBA00022946"/>
    </source>
</evidence>
<dbReference type="GO" id="GO:0006099">
    <property type="term" value="P:tricarboxylic acid cycle"/>
    <property type="evidence" value="ECO:0007669"/>
    <property type="project" value="TreeGrafter"/>
</dbReference>
<dbReference type="GO" id="GO:0048039">
    <property type="term" value="F:ubiquinone binding"/>
    <property type="evidence" value="ECO:0007669"/>
    <property type="project" value="TreeGrafter"/>
</dbReference>
<keyword evidence="6 12" id="KW-0809">Transit peptide</keyword>
<evidence type="ECO:0000256" key="10">
    <source>
        <dbReference type="PIRSR" id="PIRSR607992-1"/>
    </source>
</evidence>
<name>A0A1Y2EN83_9FUNG</name>
<keyword evidence="4 12" id="KW-0812">Transmembrane</keyword>
<dbReference type="PANTHER" id="PTHR13337:SF2">
    <property type="entry name" value="SUCCINATE DEHYDROGENASE [UBIQUINONE] CYTOCHROME B SMALL SUBUNIT, MITOCHONDRIAL"/>
    <property type="match status" value="1"/>
</dbReference>
<feature type="transmembrane region" description="Helical" evidence="12">
    <location>
        <begin position="36"/>
        <end position="61"/>
    </location>
</feature>
<keyword evidence="11" id="KW-0479">Metal-binding</keyword>
<accession>A0A1Y2EN83</accession>
<dbReference type="GO" id="GO:0020037">
    <property type="term" value="F:heme binding"/>
    <property type="evidence" value="ECO:0007669"/>
    <property type="project" value="TreeGrafter"/>
</dbReference>
<feature type="binding site" evidence="10">
    <location>
        <position position="84"/>
    </location>
    <ligand>
        <name>a ubiquinone</name>
        <dbReference type="ChEBI" id="CHEBI:16389"/>
        <note>ligand shared with IP/SDHB</note>
    </ligand>
</feature>
<evidence type="ECO:0000256" key="5">
    <source>
        <dbReference type="ARBA" id="ARBA00022792"/>
    </source>
</evidence>
<comment type="caution">
    <text evidence="12">Lacks conserved residue(s) required for the propagation of feature annotation.</text>
</comment>
<evidence type="ECO:0000313" key="13">
    <source>
        <dbReference type="EMBL" id="ORY72305.1"/>
    </source>
</evidence>
<keyword evidence="8 12" id="KW-0496">Mitochondrion</keyword>
<dbReference type="Pfam" id="PF05328">
    <property type="entry name" value="CybS"/>
    <property type="match status" value="1"/>
</dbReference>
<keyword evidence="14" id="KW-1185">Reference proteome</keyword>
<proteinExistence type="inferred from homology"/>
<dbReference type="GO" id="GO:0005743">
    <property type="term" value="C:mitochondrial inner membrane"/>
    <property type="evidence" value="ECO:0007669"/>
    <property type="project" value="UniProtKB-SubCell"/>
</dbReference>
<keyword evidence="11" id="KW-0408">Iron</keyword>
<reference evidence="13 14" key="1">
    <citation type="submission" date="2016-08" db="EMBL/GenBank/DDBJ databases">
        <title>A Parts List for Fungal Cellulosomes Revealed by Comparative Genomics.</title>
        <authorList>
            <consortium name="DOE Joint Genome Institute"/>
            <person name="Haitjema C.H."/>
            <person name="Gilmore S.P."/>
            <person name="Henske J.K."/>
            <person name="Solomon K.V."/>
            <person name="De Groot R."/>
            <person name="Kuo A."/>
            <person name="Mondo S.J."/>
            <person name="Salamov A.A."/>
            <person name="Labutti K."/>
            <person name="Zhao Z."/>
            <person name="Chiniquy J."/>
            <person name="Barry K."/>
            <person name="Brewer H.M."/>
            <person name="Purvine S.O."/>
            <person name="Wright A.T."/>
            <person name="Boxma B."/>
            <person name="Van Alen T."/>
            <person name="Hackstein J.H."/>
            <person name="Baker S.E."/>
            <person name="Grigoriev I.V."/>
            <person name="O'Malley M.A."/>
        </authorList>
    </citation>
    <scope>NUCLEOTIDE SEQUENCE [LARGE SCALE GENOMIC DNA]</scope>
    <source>
        <strain evidence="13 14">G1</strain>
    </source>
</reference>
<keyword evidence="9 12" id="KW-0472">Membrane</keyword>
<gene>
    <name evidence="13" type="ORF">LY90DRAFT_199312</name>
</gene>
<evidence type="ECO:0000256" key="3">
    <source>
        <dbReference type="ARBA" id="ARBA00022448"/>
    </source>
</evidence>
<protein>
    <recommendedName>
        <fullName evidence="12">Succinate dehydrogenase [ubiquinone] cytochrome b small subunit</fullName>
    </recommendedName>
</protein>
<keyword evidence="5 12" id="KW-0999">Mitochondrion inner membrane</keyword>
<dbReference type="PANTHER" id="PTHR13337">
    <property type="entry name" value="SUCCINATE DEHYDROGENASE"/>
    <property type="match status" value="1"/>
</dbReference>
<evidence type="ECO:0000256" key="4">
    <source>
        <dbReference type="ARBA" id="ARBA00022692"/>
    </source>
</evidence>
<evidence type="ECO:0000313" key="14">
    <source>
        <dbReference type="Proteomes" id="UP000193920"/>
    </source>
</evidence>
<dbReference type="InterPro" id="IPR007992">
    <property type="entry name" value="CybS"/>
</dbReference>
<dbReference type="GO" id="GO:0006121">
    <property type="term" value="P:mitochondrial electron transport, succinate to ubiquinone"/>
    <property type="evidence" value="ECO:0007669"/>
    <property type="project" value="TreeGrafter"/>
</dbReference>
<dbReference type="STRING" id="1754190.A0A1Y2EN83"/>
<feature type="binding site" description="axial binding residue" evidence="11">
    <location>
        <position position="72"/>
    </location>
    <ligand>
        <name>heme b</name>
        <dbReference type="ChEBI" id="CHEBI:60344"/>
        <note>ligand shared with SDHC</note>
    </ligand>
    <ligandPart>
        <name>Fe</name>
        <dbReference type="ChEBI" id="CHEBI:18248"/>
    </ligandPart>
</feature>
<evidence type="ECO:0000256" key="2">
    <source>
        <dbReference type="ARBA" id="ARBA00007294"/>
    </source>
</evidence>
<sequence length="152" mass="17583">MPKFRDSREKKEYIKLATKRNDIAAKGRMEGSYHWALSKIVIAGILGCVVASGIIGHHMFIDVLLGVLLPMHVYYTFQDLIYDYIPSRRYPSLNKYLIWVMRIITVIGLFSMFKFNTEDIGISDAAKQAWKAAKTHKPDEELKDEDIYYDSN</sequence>